<dbReference type="OMA" id="APAHHFV"/>
<dbReference type="Gramene" id="TraesJAG6A03G03261600.1">
    <property type="protein sequence ID" value="TraesJAG6A03G03261600.1"/>
    <property type="gene ID" value="TraesJAG6A03G03261600"/>
</dbReference>
<evidence type="ECO:0008006" key="3">
    <source>
        <dbReference type="Google" id="ProtNLM"/>
    </source>
</evidence>
<dbReference type="EnsemblPlants" id="TraesCSU02G120500.1">
    <property type="protein sequence ID" value="TraesCSU02G120500.1"/>
    <property type="gene ID" value="TraesCSU02G120500"/>
</dbReference>
<dbReference type="Gramene" id="TraesKAR6D01G0025900.1">
    <property type="protein sequence ID" value="cds.TraesKAR6D01G0025900.1"/>
    <property type="gene ID" value="TraesKAR6D01G0025900"/>
</dbReference>
<dbReference type="Gramene" id="TraesCAD_scaffold_066161_01G000100.1">
    <property type="protein sequence ID" value="TraesCAD_scaffold_066161_01G000100.1"/>
    <property type="gene ID" value="TraesCAD_scaffold_066161_01G000100"/>
</dbReference>
<dbReference type="Gramene" id="TraesARI6D03G03625040.1">
    <property type="protein sequence ID" value="TraesARI6D03G03625040.1"/>
    <property type="gene ID" value="TraesARI6D03G03625040"/>
</dbReference>
<dbReference type="Gramene" id="TraesCLE_scaffold_105648_01G000300.1">
    <property type="protein sequence ID" value="TraesCLE_scaffold_105648_01G000300.1"/>
    <property type="gene ID" value="TraesCLE_scaffold_105648_01G000300"/>
</dbReference>
<dbReference type="Gramene" id="TraesPARA_EIv1.0_2210430.1">
    <property type="protein sequence ID" value="TraesPARA_EIv1.0_2210430.1.CDS"/>
    <property type="gene ID" value="TraesPARA_EIv1.0_2210430"/>
</dbReference>
<accession>A0A3B6U1N1</accession>
<dbReference type="AlphaFoldDB" id="A0A3B6U1N1"/>
<dbReference type="SUPFAM" id="SSF51197">
    <property type="entry name" value="Clavaminate synthase-like"/>
    <property type="match status" value="2"/>
</dbReference>
<dbReference type="Gramene" id="TraesCSU02G120500.1">
    <property type="protein sequence ID" value="TraesCSU02G120500.1"/>
    <property type="gene ID" value="TraesCSU02G120500"/>
</dbReference>
<dbReference type="Gramene" id="TraesJUL6D03G03692490.1">
    <property type="protein sequence ID" value="TraesJUL6D03G03692490.1"/>
    <property type="gene ID" value="TraesJUL6D03G03692490"/>
</dbReference>
<dbReference type="STRING" id="4565.A0A3B6U1N1"/>
<proteinExistence type="predicted"/>
<dbReference type="Proteomes" id="UP000019116">
    <property type="component" value="Chromosome Un"/>
</dbReference>
<organism evidence="1">
    <name type="scientific">Triticum aestivum</name>
    <name type="common">Wheat</name>
    <dbReference type="NCBI Taxonomy" id="4565"/>
    <lineage>
        <taxon>Eukaryota</taxon>
        <taxon>Viridiplantae</taxon>
        <taxon>Streptophyta</taxon>
        <taxon>Embryophyta</taxon>
        <taxon>Tracheophyta</taxon>
        <taxon>Spermatophyta</taxon>
        <taxon>Magnoliopsida</taxon>
        <taxon>Liliopsida</taxon>
        <taxon>Poales</taxon>
        <taxon>Poaceae</taxon>
        <taxon>BOP clade</taxon>
        <taxon>Pooideae</taxon>
        <taxon>Triticodae</taxon>
        <taxon>Triticeae</taxon>
        <taxon>Triticinae</taxon>
        <taxon>Triticum</taxon>
    </lineage>
</organism>
<dbReference type="Gramene" id="TraesLDM6D03G03663080.1">
    <property type="protein sequence ID" value="TraesLDM6D03G03663080.1"/>
    <property type="gene ID" value="TraesLDM6D03G03663080"/>
</dbReference>
<dbReference type="OrthoDB" id="288590at2759"/>
<dbReference type="Gramene" id="TraesSTA6D03G03652570.1">
    <property type="protein sequence ID" value="TraesSTA6D03G03652570.1"/>
    <property type="gene ID" value="TraesSTA6D03G03652570"/>
</dbReference>
<reference evidence="1" key="2">
    <citation type="submission" date="2018-10" db="UniProtKB">
        <authorList>
            <consortium name="EnsemblPlants"/>
        </authorList>
    </citation>
    <scope>IDENTIFICATION</scope>
</reference>
<evidence type="ECO:0000313" key="2">
    <source>
        <dbReference type="Proteomes" id="UP000019116"/>
    </source>
</evidence>
<reference evidence="1" key="1">
    <citation type="submission" date="2018-08" db="EMBL/GenBank/DDBJ databases">
        <authorList>
            <person name="Rossello M."/>
        </authorList>
    </citation>
    <scope>NUCLEOTIDE SEQUENCE [LARGE SCALE GENOMIC DNA]</scope>
    <source>
        <strain evidence="1">cv. Chinese Spring</strain>
    </source>
</reference>
<sequence length="157" mass="17649">MELLTDAPAHHFVPDKYVFPPEKRPDLFPDDDSPSVAFPVIDIHPDTLSDERRRCSVAAEIIQAGKEFGFLQMEIITNGLLASVEHCVVTNTTAARLSVATLITPKMECRIGLPPEMVDEVTNPAKYREFMFSEFMEAYAAADASRERVLESFKIHH</sequence>
<protein>
    <recommendedName>
        <fullName evidence="3">Non-haem dioxygenase N-terminal domain-containing protein</fullName>
    </recommendedName>
</protein>
<dbReference type="Gramene" id="TraesCSU03G0109400.1">
    <property type="protein sequence ID" value="TraesCSU03G0109400.1.CDS"/>
    <property type="gene ID" value="TraesCSU03G0109400"/>
</dbReference>
<dbReference type="Gene3D" id="2.60.120.330">
    <property type="entry name" value="B-lactam Antibiotic, Isopenicillin N Synthase, Chain"/>
    <property type="match status" value="2"/>
</dbReference>
<evidence type="ECO:0000313" key="1">
    <source>
        <dbReference type="EnsemblPlants" id="TraesCSU02G120500.1"/>
    </source>
</evidence>
<keyword evidence="2" id="KW-1185">Reference proteome</keyword>
<dbReference type="Gramene" id="TraesMAC6D03G03658980.1">
    <property type="protein sequence ID" value="TraesMAC6D03G03658980.1"/>
    <property type="gene ID" value="TraesMAC6D03G03658980"/>
</dbReference>
<dbReference type="InterPro" id="IPR027443">
    <property type="entry name" value="IPNS-like_sf"/>
</dbReference>
<dbReference type="Gramene" id="TraesROB_scaffold_039444_01G000100.1">
    <property type="protein sequence ID" value="TraesROB_scaffold_039444_01G000100.1"/>
    <property type="gene ID" value="TraesROB_scaffold_039444_01G000100"/>
</dbReference>
<dbReference type="Gramene" id="TraesWEE_scaffold_094330_01G000100.1">
    <property type="protein sequence ID" value="TraesWEE_scaffold_094330_01G000100.1"/>
    <property type="gene ID" value="TraesWEE_scaffold_094330_01G000100"/>
</dbReference>
<name>A0A3B6U1N1_WHEAT</name>